<dbReference type="Gene3D" id="3.40.50.150">
    <property type="entry name" value="Vaccinia Virus protein VP39"/>
    <property type="match status" value="1"/>
</dbReference>
<dbReference type="GO" id="GO:0032259">
    <property type="term" value="P:methylation"/>
    <property type="evidence" value="ECO:0007669"/>
    <property type="project" value="UniProtKB-KW"/>
</dbReference>
<organism evidence="3">
    <name type="scientific">viral metagenome</name>
    <dbReference type="NCBI Taxonomy" id="1070528"/>
    <lineage>
        <taxon>unclassified sequences</taxon>
        <taxon>metagenomes</taxon>
        <taxon>organismal metagenomes</taxon>
    </lineage>
</organism>
<keyword evidence="1" id="KW-0489">Methyltransferase</keyword>
<accession>A0A6H1ZVH2</accession>
<evidence type="ECO:0000256" key="1">
    <source>
        <dbReference type="ARBA" id="ARBA00022603"/>
    </source>
</evidence>
<dbReference type="GO" id="GO:0005886">
    <property type="term" value="C:plasma membrane"/>
    <property type="evidence" value="ECO:0007669"/>
    <property type="project" value="TreeGrafter"/>
</dbReference>
<dbReference type="PANTHER" id="PTHR40048">
    <property type="entry name" value="RHAMNOSYL O-METHYLTRANSFERASE"/>
    <property type="match status" value="1"/>
</dbReference>
<dbReference type="GO" id="GO:0071770">
    <property type="term" value="P:DIM/DIP cell wall layer assembly"/>
    <property type="evidence" value="ECO:0007669"/>
    <property type="project" value="TreeGrafter"/>
</dbReference>
<dbReference type="PANTHER" id="PTHR40048:SF1">
    <property type="entry name" value="RHAMNOSYL O-METHYLTRANSFERASE"/>
    <property type="match status" value="1"/>
</dbReference>
<dbReference type="EMBL" id="MT144249">
    <property type="protein sequence ID" value="QJA51265.1"/>
    <property type="molecule type" value="Genomic_DNA"/>
</dbReference>
<gene>
    <name evidence="3" type="ORF">TM448A02043_0010</name>
</gene>
<dbReference type="AlphaFoldDB" id="A0A6H1ZVH2"/>
<proteinExistence type="predicted"/>
<keyword evidence="2" id="KW-0808">Transferase</keyword>
<dbReference type="SUPFAM" id="SSF53335">
    <property type="entry name" value="S-adenosyl-L-methionine-dependent methyltransferases"/>
    <property type="match status" value="1"/>
</dbReference>
<sequence>MKNPTEEYIAARDEQVRVNMEDRDLRVLAERFFAEMVRSNYGKNFTFTGVPILQLPTDLMVIQELIWNIQPDVVIESGIAFGGGLLFYASVLEVIGKGKVLGIDIDPRDHNMKVLEKHPLRHRISVVKGSSIDKKIIEATRDYCRDGKVMVILDSCHSADHVLQELRLYAPLVSVGSYVIVMDTAIEFFFHFDRNQDRPWKPGNSPYSAVQEFMKGNDEFVVDKEVEQRTLLTAAPGGWLKRIK</sequence>
<dbReference type="Pfam" id="PF04989">
    <property type="entry name" value="RMNT_CmcI"/>
    <property type="match status" value="1"/>
</dbReference>
<dbReference type="GO" id="GO:0008168">
    <property type="term" value="F:methyltransferase activity"/>
    <property type="evidence" value="ECO:0007669"/>
    <property type="project" value="UniProtKB-KW"/>
</dbReference>
<name>A0A6H1ZVH2_9ZZZZ</name>
<dbReference type="GO" id="GO:0008610">
    <property type="term" value="P:lipid biosynthetic process"/>
    <property type="evidence" value="ECO:0007669"/>
    <property type="project" value="InterPro"/>
</dbReference>
<dbReference type="InterPro" id="IPR007072">
    <property type="entry name" value="RNMT_CmcI"/>
</dbReference>
<evidence type="ECO:0000256" key="2">
    <source>
        <dbReference type="ARBA" id="ARBA00022679"/>
    </source>
</evidence>
<dbReference type="InterPro" id="IPR029063">
    <property type="entry name" value="SAM-dependent_MTases_sf"/>
</dbReference>
<protein>
    <submittedName>
        <fullName evidence="3">Putative cephalosporin hydroxylase</fullName>
    </submittedName>
</protein>
<evidence type="ECO:0000313" key="3">
    <source>
        <dbReference type="EMBL" id="QJA51265.1"/>
    </source>
</evidence>
<reference evidence="3" key="1">
    <citation type="submission" date="2020-03" db="EMBL/GenBank/DDBJ databases">
        <title>The deep terrestrial virosphere.</title>
        <authorList>
            <person name="Holmfeldt K."/>
            <person name="Nilsson E."/>
            <person name="Simone D."/>
            <person name="Lopez-Fernandez M."/>
            <person name="Wu X."/>
            <person name="de Brujin I."/>
            <person name="Lundin D."/>
            <person name="Andersson A."/>
            <person name="Bertilsson S."/>
            <person name="Dopson M."/>
        </authorList>
    </citation>
    <scope>NUCLEOTIDE SEQUENCE</scope>
    <source>
        <strain evidence="3">TM448A02043</strain>
    </source>
</reference>